<sequence length="214" mass="24000">MERSVEMRVSQAVDAWLRWLPRWQPATHRGRSSVCRRCLGSPVLSAAGMAEDVPHGVQHALTTRVKTIIDHEVAVFTEAHLPLLQEELDQQAARNKARSYRPREDLPPEFEGLPLDPDPVPGQPFLFTLAGLEQESVDEAPPLPPLSEEHKRALRREVALADECADRVGREVCSLLLRHRTRIRAAIAECVEPQISRLLSELTTSLDAPFDTTD</sequence>
<evidence type="ECO:0000256" key="1">
    <source>
        <dbReference type="SAM" id="MobiDB-lite"/>
    </source>
</evidence>
<reference evidence="2 3" key="1">
    <citation type="submission" date="2021-03" db="EMBL/GenBank/DDBJ databases">
        <title>Sequencing the genomes of 1000 actinobacteria strains.</title>
        <authorList>
            <person name="Klenk H.-P."/>
        </authorList>
    </citation>
    <scope>NUCLEOTIDE SEQUENCE [LARGE SCALE GENOMIC DNA]</scope>
    <source>
        <strain evidence="2 3">DSM 24221</strain>
    </source>
</reference>
<comment type="caution">
    <text evidence="2">The sequence shown here is derived from an EMBL/GenBank/DDBJ whole genome shotgun (WGS) entry which is preliminary data.</text>
</comment>
<proteinExistence type="predicted"/>
<evidence type="ECO:0000313" key="3">
    <source>
        <dbReference type="Proteomes" id="UP001519362"/>
    </source>
</evidence>
<organism evidence="2 3">
    <name type="scientific">Microbacterium amylolyticum</name>
    <dbReference type="NCBI Taxonomy" id="936337"/>
    <lineage>
        <taxon>Bacteria</taxon>
        <taxon>Bacillati</taxon>
        <taxon>Actinomycetota</taxon>
        <taxon>Actinomycetes</taxon>
        <taxon>Micrococcales</taxon>
        <taxon>Microbacteriaceae</taxon>
        <taxon>Microbacterium</taxon>
    </lineage>
</organism>
<dbReference type="Proteomes" id="UP001519362">
    <property type="component" value="Unassembled WGS sequence"/>
</dbReference>
<keyword evidence="3" id="KW-1185">Reference proteome</keyword>
<accession>A0ABS4ZHI6</accession>
<feature type="region of interest" description="Disordered" evidence="1">
    <location>
        <begin position="94"/>
        <end position="117"/>
    </location>
</feature>
<evidence type="ECO:0000313" key="2">
    <source>
        <dbReference type="EMBL" id="MBP2436518.1"/>
    </source>
</evidence>
<evidence type="ECO:0008006" key="4">
    <source>
        <dbReference type="Google" id="ProtNLM"/>
    </source>
</evidence>
<dbReference type="RefSeq" id="WP_165136172.1">
    <property type="nucleotide sequence ID" value="NZ_CP049253.1"/>
</dbReference>
<protein>
    <recommendedName>
        <fullName evidence="4">Spermidine/putrescine ABC transporter substrate-binding protein</fullName>
    </recommendedName>
</protein>
<gene>
    <name evidence="2" type="ORF">JOF34_001104</name>
</gene>
<name>A0ABS4ZHI6_9MICO</name>
<dbReference type="EMBL" id="JAGIOL010000001">
    <property type="protein sequence ID" value="MBP2436518.1"/>
    <property type="molecule type" value="Genomic_DNA"/>
</dbReference>